<sequence length="27" mass="2969">MTALYHRLTALSPAILVDCHVTLVNIC</sequence>
<name>I4EKQ6_9BACT</name>
<proteinExistence type="predicted"/>
<accession>I4EKQ6</accession>
<reference evidence="1 2" key="1">
    <citation type="journal article" date="2012" name="ISME J.">
        <title>Nitrification expanded: discovery, physiology and genomics of a nitrite-oxidizing bacterium from the phylum Chloroflexi.</title>
        <authorList>
            <person name="Sorokin D.Y."/>
            <person name="Lucker S."/>
            <person name="Vejmelkova D."/>
            <person name="Kostrikina N.A."/>
            <person name="Kleerebezem R."/>
            <person name="Rijpstra W.I."/>
            <person name="Damste J.S."/>
            <person name="Le Paslier D."/>
            <person name="Muyzer G."/>
            <person name="Wagner M."/>
            <person name="van Loosdrecht M.C."/>
            <person name="Daims H."/>
        </authorList>
    </citation>
    <scope>NUCLEOTIDE SEQUENCE [LARGE SCALE GENOMIC DNA]</scope>
    <source>
        <strain evidence="2">none</strain>
    </source>
</reference>
<dbReference type="EMBL" id="CAGS01000416">
    <property type="protein sequence ID" value="CCF85268.1"/>
    <property type="molecule type" value="Genomic_DNA"/>
</dbReference>
<gene>
    <name evidence="1" type="ORF">NITHO_4730003</name>
</gene>
<evidence type="ECO:0000313" key="2">
    <source>
        <dbReference type="Proteomes" id="UP000004221"/>
    </source>
</evidence>
<keyword evidence="2" id="KW-1185">Reference proteome</keyword>
<dbReference type="Proteomes" id="UP000004221">
    <property type="component" value="Unassembled WGS sequence"/>
</dbReference>
<evidence type="ECO:0000313" key="1">
    <source>
        <dbReference type="EMBL" id="CCF85268.1"/>
    </source>
</evidence>
<protein>
    <submittedName>
        <fullName evidence="1">Uncharacterized protein</fullName>
    </submittedName>
</protein>
<comment type="caution">
    <text evidence="1">The sequence shown here is derived from an EMBL/GenBank/DDBJ whole genome shotgun (WGS) entry which is preliminary data.</text>
</comment>
<organism evidence="1 2">
    <name type="scientific">Nitrolancea hollandica Lb</name>
    <dbReference type="NCBI Taxonomy" id="1129897"/>
    <lineage>
        <taxon>Bacteria</taxon>
        <taxon>Pseudomonadati</taxon>
        <taxon>Thermomicrobiota</taxon>
        <taxon>Thermomicrobia</taxon>
        <taxon>Sphaerobacterales</taxon>
        <taxon>Sphaerobacterineae</taxon>
        <taxon>Sphaerobacteraceae</taxon>
        <taxon>Nitrolancea</taxon>
    </lineage>
</organism>
<dbReference type="AlphaFoldDB" id="I4EKQ6"/>